<protein>
    <submittedName>
        <fullName evidence="2">Hemin-binding protein</fullName>
    </submittedName>
</protein>
<comment type="caution">
    <text evidence="2">The sequence shown here is derived from an EMBL/GenBank/DDBJ whole genome shotgun (WGS) entry which is preliminary data.</text>
</comment>
<reference evidence="2 3" key="1">
    <citation type="submission" date="2014-05" db="EMBL/GenBank/DDBJ databases">
        <authorList>
            <person name="Rizzardi K."/>
            <person name="Winiecka-Krusnell J."/>
            <person name="Ramliden M."/>
            <person name="Alm E."/>
            <person name="Andersson S."/>
            <person name="Byfors S."/>
        </authorList>
    </citation>
    <scope>NUCLEOTIDE SEQUENCE [LARGE SCALE GENOMIC DNA]</scope>
    <source>
        <strain evidence="2 3">LEGN</strain>
    </source>
</reference>
<proteinExistence type="predicted"/>
<feature type="signal peptide" evidence="1">
    <location>
        <begin position="1"/>
        <end position="22"/>
    </location>
</feature>
<evidence type="ECO:0000313" key="3">
    <source>
        <dbReference type="Proteomes" id="UP000054422"/>
    </source>
</evidence>
<dbReference type="STRING" id="1498499.EP47_14405"/>
<name>A0A0A2SNY1_9GAMM</name>
<evidence type="ECO:0000256" key="1">
    <source>
        <dbReference type="SAM" id="SignalP"/>
    </source>
</evidence>
<accession>A0A0A2SNY1</accession>
<keyword evidence="3" id="KW-1185">Reference proteome</keyword>
<gene>
    <name evidence="2" type="ORF">EP47_14405</name>
</gene>
<dbReference type="Proteomes" id="UP000054422">
    <property type="component" value="Unassembled WGS sequence"/>
</dbReference>
<dbReference type="EMBL" id="JNCF01000064">
    <property type="protein sequence ID" value="KGP62457.1"/>
    <property type="molecule type" value="Genomic_DNA"/>
</dbReference>
<organism evidence="2 3">
    <name type="scientific">Legionella norrlandica</name>
    <dbReference type="NCBI Taxonomy" id="1498499"/>
    <lineage>
        <taxon>Bacteria</taxon>
        <taxon>Pseudomonadati</taxon>
        <taxon>Pseudomonadota</taxon>
        <taxon>Gammaproteobacteria</taxon>
        <taxon>Legionellales</taxon>
        <taxon>Legionellaceae</taxon>
        <taxon>Legionella</taxon>
    </lineage>
</organism>
<dbReference type="InterPro" id="IPR032540">
    <property type="entry name" value="DUF4949"/>
</dbReference>
<dbReference type="OrthoDB" id="5638967at2"/>
<keyword evidence="1" id="KW-0732">Signal</keyword>
<dbReference type="RefSeq" id="WP_035890962.1">
    <property type="nucleotide sequence ID" value="NZ_JNCF01000064.1"/>
</dbReference>
<dbReference type="AlphaFoldDB" id="A0A0A2SNY1"/>
<dbReference type="Pfam" id="PF16307">
    <property type="entry name" value="DUF4949"/>
    <property type="match status" value="1"/>
</dbReference>
<feature type="chain" id="PRO_5002004480" evidence="1">
    <location>
        <begin position="23"/>
        <end position="141"/>
    </location>
</feature>
<sequence>MKFKTKLTAFIGALILASSSLANQIKPNTCPTVTSLQSEGMTMSSEIMEGIYITYNLSHYSTSSSWVFIIGPFIADNEEIALGEGNKLLSTLTGSPTPEDDREGNWICEYNTSSRDIIAFAIEADDMISPLKMMRYLRTIR</sequence>
<evidence type="ECO:0000313" key="2">
    <source>
        <dbReference type="EMBL" id="KGP62457.1"/>
    </source>
</evidence>